<dbReference type="PROSITE" id="PS51257">
    <property type="entry name" value="PROKAR_LIPOPROTEIN"/>
    <property type="match status" value="1"/>
</dbReference>
<gene>
    <name evidence="2" type="ORF">HGP29_22110</name>
</gene>
<evidence type="ECO:0000313" key="3">
    <source>
        <dbReference type="Proteomes" id="UP000585050"/>
    </source>
</evidence>
<feature type="coiled-coil region" evidence="1">
    <location>
        <begin position="18"/>
        <end position="52"/>
    </location>
</feature>
<dbReference type="CDD" id="cd14686">
    <property type="entry name" value="bZIP"/>
    <property type="match status" value="1"/>
</dbReference>
<dbReference type="RefSeq" id="WP_168884618.1">
    <property type="nucleotide sequence ID" value="NZ_JABAIL010000008.1"/>
</dbReference>
<name>A0A7X8SPF8_9BACT</name>
<protein>
    <recommendedName>
        <fullName evidence="4">DUF4988 domain-containing protein</fullName>
    </recommendedName>
</protein>
<dbReference type="EMBL" id="JABAIL010000008">
    <property type="protein sequence ID" value="NLR93912.1"/>
    <property type="molecule type" value="Genomic_DNA"/>
</dbReference>
<evidence type="ECO:0008006" key="4">
    <source>
        <dbReference type="Google" id="ProtNLM"/>
    </source>
</evidence>
<sequence>MRNHINKLFIFTLLLLLSSCLKDEISELQKQLDDLEKRTEQLEATQDAMIALLQAHEGASTIEDVIIHNDGTTLLMSDGSKIFIPNTEATTPYIGANGNWWINGEDTGVSATGNDGEQGSSPYIGENGNWWIDGEDTGVPSTGNDGENGTNGDSPYIGQNGNWWIGGEDTGVPASGHSGQDGLTPYVGENGNWWIGDSDTGIPVTGSDGENGEDGLTPYVGENGNWWIGDSDTGIPVAGNDGENGEDGLTPYVGENGNWWIGDTDTGQKAAAPVIISIQYESGYMIYHFSDGTSIEVQIEMPKSDYDNMPDSWYKLHPEGYKYPSYFGMFDDESLGYINVNDNWCLVRIDKYGNFISDPTVVRYGANHCTIEYSETHLVFKEPEEMTLSLYSKKDVLLMTSIDEIDVDEMYSYKLNGKYLSVLFKHYKSYQNYTYSLKIYEINNDSFQLISNNELSSTENHGLLTNSKEGHTLLYYGHSNSPYLIWLDKYGNEINSILDKYDSQKQYRFIKNKLQVIEAKTTSLVIEEYSNTGVYNDTKVINYPNIPDLSFDHLYSYINGDIISIYDGGGNGSLLTYESDVDGNFNYLYGIRYTIIEGADKSVRAAFRINDLLLQNTGQSGMYCIPIKK</sequence>
<evidence type="ECO:0000256" key="1">
    <source>
        <dbReference type="SAM" id="Coils"/>
    </source>
</evidence>
<keyword evidence="1" id="KW-0175">Coiled coil</keyword>
<dbReference type="Proteomes" id="UP000585050">
    <property type="component" value="Unassembled WGS sequence"/>
</dbReference>
<evidence type="ECO:0000313" key="2">
    <source>
        <dbReference type="EMBL" id="NLR93912.1"/>
    </source>
</evidence>
<accession>A0A7X8SPF8</accession>
<dbReference type="Gene3D" id="2.60.120.220">
    <property type="entry name" value="Satellite virus coat domain"/>
    <property type="match status" value="2"/>
</dbReference>
<proteinExistence type="predicted"/>
<reference evidence="2 3" key="1">
    <citation type="submission" date="2020-04" db="EMBL/GenBank/DDBJ databases">
        <title>Flammeovirga sp. SR4, a novel species isolated from seawater.</title>
        <authorList>
            <person name="Wang X."/>
        </authorList>
    </citation>
    <scope>NUCLEOTIDE SEQUENCE [LARGE SCALE GENOMIC DNA]</scope>
    <source>
        <strain evidence="2 3">SR4</strain>
    </source>
</reference>
<keyword evidence="3" id="KW-1185">Reference proteome</keyword>
<comment type="caution">
    <text evidence="2">The sequence shown here is derived from an EMBL/GenBank/DDBJ whole genome shotgun (WGS) entry which is preliminary data.</text>
</comment>
<dbReference type="AlphaFoldDB" id="A0A7X8SPF8"/>
<organism evidence="2 3">
    <name type="scientific">Flammeovirga agarivorans</name>
    <dbReference type="NCBI Taxonomy" id="2726742"/>
    <lineage>
        <taxon>Bacteria</taxon>
        <taxon>Pseudomonadati</taxon>
        <taxon>Bacteroidota</taxon>
        <taxon>Cytophagia</taxon>
        <taxon>Cytophagales</taxon>
        <taxon>Flammeovirgaceae</taxon>
        <taxon>Flammeovirga</taxon>
    </lineage>
</organism>